<protein>
    <recommendedName>
        <fullName evidence="2">PEP-utilising enzyme C-terminal domain-containing protein</fullName>
    </recommendedName>
</protein>
<organism evidence="1">
    <name type="scientific">marine sediment metagenome</name>
    <dbReference type="NCBI Taxonomy" id="412755"/>
    <lineage>
        <taxon>unclassified sequences</taxon>
        <taxon>metagenomes</taxon>
        <taxon>ecological metagenomes</taxon>
    </lineage>
</organism>
<feature type="non-terminal residue" evidence="1">
    <location>
        <position position="1"/>
    </location>
</feature>
<dbReference type="InterPro" id="IPR050499">
    <property type="entry name" value="PEP-utilizing_PTS_enzyme"/>
</dbReference>
<dbReference type="PANTHER" id="PTHR46244:SF3">
    <property type="entry name" value="PHOSPHOENOLPYRUVATE-PROTEIN PHOSPHOTRANSFERASE"/>
    <property type="match status" value="1"/>
</dbReference>
<dbReference type="EMBL" id="BART01002283">
    <property type="protein sequence ID" value="GAG59225.1"/>
    <property type="molecule type" value="Genomic_DNA"/>
</dbReference>
<comment type="caution">
    <text evidence="1">The sequence shown here is derived from an EMBL/GenBank/DDBJ whole genome shotgun (WGS) entry which is preliminary data.</text>
</comment>
<accession>X0YSN9</accession>
<evidence type="ECO:0000313" key="1">
    <source>
        <dbReference type="EMBL" id="GAG59225.1"/>
    </source>
</evidence>
<dbReference type="AlphaFoldDB" id="X0YSN9"/>
<dbReference type="InterPro" id="IPR040442">
    <property type="entry name" value="Pyrv_kinase-like_dom_sf"/>
</dbReference>
<reference evidence="1" key="1">
    <citation type="journal article" date="2014" name="Front. Microbiol.">
        <title>High frequency of phylogenetically diverse reductive dehalogenase-homologous genes in deep subseafloor sedimentary metagenomes.</title>
        <authorList>
            <person name="Kawai M."/>
            <person name="Futagami T."/>
            <person name="Toyoda A."/>
            <person name="Takaki Y."/>
            <person name="Nishi S."/>
            <person name="Hori S."/>
            <person name="Arai W."/>
            <person name="Tsubouchi T."/>
            <person name="Morono Y."/>
            <person name="Uchiyama I."/>
            <person name="Ito T."/>
            <person name="Fujiyama A."/>
            <person name="Inagaki F."/>
            <person name="Takami H."/>
        </authorList>
    </citation>
    <scope>NUCLEOTIDE SEQUENCE</scope>
    <source>
        <strain evidence="1">Expedition CK06-06</strain>
    </source>
</reference>
<gene>
    <name evidence="1" type="ORF">S01H4_07106</name>
</gene>
<dbReference type="PANTHER" id="PTHR46244">
    <property type="entry name" value="PHOSPHOENOLPYRUVATE-PROTEIN PHOSPHOTRANSFERASE"/>
    <property type="match status" value="1"/>
</dbReference>
<dbReference type="Gene3D" id="3.20.20.60">
    <property type="entry name" value="Phosphoenolpyruvate-binding domains"/>
    <property type="match status" value="1"/>
</dbReference>
<proteinExistence type="predicted"/>
<sequence>PKAIPILLGLGLDEFSITATAIPETKAVIRSLSLTQAQKIATQALRLKTAKEVQTYVREIFSPDRKMKTR</sequence>
<evidence type="ECO:0008006" key="2">
    <source>
        <dbReference type="Google" id="ProtNLM"/>
    </source>
</evidence>
<name>X0YSN9_9ZZZZ</name>